<feature type="region of interest" description="Disordered" evidence="1">
    <location>
        <begin position="436"/>
        <end position="459"/>
    </location>
</feature>
<keyword evidence="5" id="KW-1185">Reference proteome</keyword>
<name>A0AAP0QUH5_9ROSI</name>
<comment type="caution">
    <text evidence="4">The sequence shown here is derived from an EMBL/GenBank/DDBJ whole genome shotgun (WGS) entry which is preliminary data.</text>
</comment>
<evidence type="ECO:0000259" key="3">
    <source>
        <dbReference type="Pfam" id="PF00561"/>
    </source>
</evidence>
<keyword evidence="2" id="KW-1133">Transmembrane helix</keyword>
<evidence type="ECO:0000256" key="1">
    <source>
        <dbReference type="SAM" id="MobiDB-lite"/>
    </source>
</evidence>
<accession>A0AAP0QUH5</accession>
<protein>
    <recommendedName>
        <fullName evidence="3">AB hydrolase-1 domain-containing protein</fullName>
    </recommendedName>
</protein>
<feature type="transmembrane region" description="Helical" evidence="2">
    <location>
        <begin position="42"/>
        <end position="62"/>
    </location>
</feature>
<evidence type="ECO:0000313" key="5">
    <source>
        <dbReference type="Proteomes" id="UP001428341"/>
    </source>
</evidence>
<dbReference type="Pfam" id="PF00561">
    <property type="entry name" value="Abhydrolase_1"/>
    <property type="match status" value="1"/>
</dbReference>
<feature type="region of interest" description="Disordered" evidence="1">
    <location>
        <begin position="1"/>
        <end position="33"/>
    </location>
</feature>
<dbReference type="PANTHER" id="PTHR46438">
    <property type="entry name" value="ALPHA/BETA-HYDROLASES SUPERFAMILY PROTEIN"/>
    <property type="match status" value="1"/>
</dbReference>
<gene>
    <name evidence="4" type="ORF">WN944_007555</name>
</gene>
<keyword evidence="2" id="KW-0472">Membrane</keyword>
<proteinExistence type="predicted"/>
<dbReference type="InterPro" id="IPR000073">
    <property type="entry name" value="AB_hydrolase_1"/>
</dbReference>
<dbReference type="Gene3D" id="3.40.50.1820">
    <property type="entry name" value="alpha/beta hydrolase"/>
    <property type="match status" value="1"/>
</dbReference>
<dbReference type="InterPro" id="IPR029058">
    <property type="entry name" value="AB_hydrolase_fold"/>
</dbReference>
<dbReference type="SUPFAM" id="SSF53474">
    <property type="entry name" value="alpha/beta-Hydrolases"/>
    <property type="match status" value="1"/>
</dbReference>
<dbReference type="EMBL" id="JBCGBO010000003">
    <property type="protein sequence ID" value="KAK9215550.1"/>
    <property type="molecule type" value="Genomic_DNA"/>
</dbReference>
<evidence type="ECO:0000256" key="2">
    <source>
        <dbReference type="SAM" id="Phobius"/>
    </source>
</evidence>
<evidence type="ECO:0000313" key="4">
    <source>
        <dbReference type="EMBL" id="KAK9215550.1"/>
    </source>
</evidence>
<organism evidence="4 5">
    <name type="scientific">Citrus x changshan-huyou</name>
    <dbReference type="NCBI Taxonomy" id="2935761"/>
    <lineage>
        <taxon>Eukaryota</taxon>
        <taxon>Viridiplantae</taxon>
        <taxon>Streptophyta</taxon>
        <taxon>Embryophyta</taxon>
        <taxon>Tracheophyta</taxon>
        <taxon>Spermatophyta</taxon>
        <taxon>Magnoliopsida</taxon>
        <taxon>eudicotyledons</taxon>
        <taxon>Gunneridae</taxon>
        <taxon>Pentapetalae</taxon>
        <taxon>rosids</taxon>
        <taxon>malvids</taxon>
        <taxon>Sapindales</taxon>
        <taxon>Rutaceae</taxon>
        <taxon>Aurantioideae</taxon>
        <taxon>Citrus</taxon>
    </lineage>
</organism>
<dbReference type="AlphaFoldDB" id="A0AAP0QUH5"/>
<dbReference type="Proteomes" id="UP001428341">
    <property type="component" value="Unassembled WGS sequence"/>
</dbReference>
<feature type="compositionally biased region" description="Acidic residues" evidence="1">
    <location>
        <begin position="1"/>
        <end position="10"/>
    </location>
</feature>
<sequence length="476" mass="54019">MPIITEEPEQEPQLQNQRHQEEQPKQKQISQTKEPQQHTNPFLFWCYLVLFVSLITLLFISFTPQDNNPRSWFLSLDSSLRHHYSNGRIIKVQTSPNRSPIELFTFQNGIDSTENVFIIHGLGLSSFAFREMINSLRSKKFNVIAVDLPGNGFSDRSRMEFEERSDGAFQRFKDVYGLIQEKGFFWAFDQIVETGQIPYEEILKARVLERKSVKVIELGSDEVGRVLGQVIDTFNLAPVHLVLHDSALPMSANWVAENPGLVKSLTLLDTGIKPALPLFALNLPLIRDFVLGSSFGYQWLIRFCCMKKVGSFDVEDNRVLLKGRDRCRAVSEMGRKLNNSFDMAEWGSSEGIKGIPMQILWSSVWSKEWSEEGSRVADALPQAKFVGHSGGRWPQVDSADELAKHIADFVSSLPKTVRQVEEEPIPEHIQKMFDEASSSGHNHDHHHSHSGHDNHEGHAHAAGYMDAYGLGHTWGQ</sequence>
<feature type="compositionally biased region" description="Basic and acidic residues" evidence="1">
    <location>
        <begin position="450"/>
        <end position="459"/>
    </location>
</feature>
<feature type="domain" description="AB hydrolase-1" evidence="3">
    <location>
        <begin position="116"/>
        <end position="283"/>
    </location>
</feature>
<keyword evidence="2" id="KW-0812">Transmembrane</keyword>
<reference evidence="4 5" key="1">
    <citation type="submission" date="2024-05" db="EMBL/GenBank/DDBJ databases">
        <title>Haplotype-resolved chromosome-level genome assembly of Huyou (Citrus changshanensis).</title>
        <authorList>
            <person name="Miao C."/>
            <person name="Chen W."/>
            <person name="Wu Y."/>
            <person name="Wang L."/>
            <person name="Zhao S."/>
            <person name="Grierson D."/>
            <person name="Xu C."/>
            <person name="Chen K."/>
        </authorList>
    </citation>
    <scope>NUCLEOTIDE SEQUENCE [LARGE SCALE GENOMIC DNA]</scope>
    <source>
        <strain evidence="4">01-14</strain>
        <tissue evidence="4">Leaf</tissue>
    </source>
</reference>